<sequence>MYTAPNESTLYGTRRYGQVVTDPTGNTVGGWRTLSGGPTRPFDRCGR</sequence>
<dbReference type="EMBL" id="FMCU01000020">
    <property type="protein sequence ID" value="SCF46776.1"/>
    <property type="molecule type" value="Genomic_DNA"/>
</dbReference>
<reference evidence="3" key="1">
    <citation type="submission" date="2016-06" db="EMBL/GenBank/DDBJ databases">
        <authorList>
            <person name="Varghese N."/>
            <person name="Submissions Spin"/>
        </authorList>
    </citation>
    <scope>NUCLEOTIDE SEQUENCE [LARGE SCALE GENOMIC DNA]</scope>
    <source>
        <strain evidence="3">DSM 44100</strain>
    </source>
</reference>
<organism evidence="2 3">
    <name type="scientific">Micromonospora matsumotoense</name>
    <dbReference type="NCBI Taxonomy" id="121616"/>
    <lineage>
        <taxon>Bacteria</taxon>
        <taxon>Bacillati</taxon>
        <taxon>Actinomycetota</taxon>
        <taxon>Actinomycetes</taxon>
        <taxon>Micromonosporales</taxon>
        <taxon>Micromonosporaceae</taxon>
        <taxon>Micromonospora</taxon>
    </lineage>
</organism>
<accession>A0A1C5ANQ1</accession>
<dbReference type="Proteomes" id="UP000198797">
    <property type="component" value="Unassembled WGS sequence"/>
</dbReference>
<name>A0A1C5ANQ1_9ACTN</name>
<gene>
    <name evidence="2" type="ORF">GA0070216_12066</name>
</gene>
<protein>
    <submittedName>
        <fullName evidence="2">Uncharacterized protein</fullName>
    </submittedName>
</protein>
<evidence type="ECO:0000256" key="1">
    <source>
        <dbReference type="SAM" id="MobiDB-lite"/>
    </source>
</evidence>
<evidence type="ECO:0000313" key="3">
    <source>
        <dbReference type="Proteomes" id="UP000198797"/>
    </source>
</evidence>
<evidence type="ECO:0000313" key="2">
    <source>
        <dbReference type="EMBL" id="SCF46776.1"/>
    </source>
</evidence>
<feature type="region of interest" description="Disordered" evidence="1">
    <location>
        <begin position="21"/>
        <end position="47"/>
    </location>
</feature>
<proteinExistence type="predicted"/>
<dbReference type="AlphaFoldDB" id="A0A1C5ANQ1"/>
<keyword evidence="3" id="KW-1185">Reference proteome</keyword>